<feature type="compositionally biased region" description="Basic and acidic residues" evidence="1">
    <location>
        <begin position="40"/>
        <end position="60"/>
    </location>
</feature>
<gene>
    <name evidence="2" type="ORF">INT43_000344</name>
</gene>
<reference evidence="2" key="1">
    <citation type="submission" date="2020-12" db="EMBL/GenBank/DDBJ databases">
        <title>Metabolic potential, ecology and presence of endohyphal bacteria is reflected in genomic diversity of Mucoromycotina.</title>
        <authorList>
            <person name="Muszewska A."/>
            <person name="Okrasinska A."/>
            <person name="Steczkiewicz K."/>
            <person name="Drgas O."/>
            <person name="Orlowska M."/>
            <person name="Perlinska-Lenart U."/>
            <person name="Aleksandrzak-Piekarczyk T."/>
            <person name="Szatraj K."/>
            <person name="Zielenkiewicz U."/>
            <person name="Pilsyk S."/>
            <person name="Malc E."/>
            <person name="Mieczkowski P."/>
            <person name="Kruszewska J.S."/>
            <person name="Biernat P."/>
            <person name="Pawlowska J."/>
        </authorList>
    </citation>
    <scope>NUCLEOTIDE SEQUENCE</scope>
    <source>
        <strain evidence="2">WA0000067209</strain>
    </source>
</reference>
<feature type="compositionally biased region" description="Acidic residues" evidence="1">
    <location>
        <begin position="86"/>
        <end position="95"/>
    </location>
</feature>
<keyword evidence="3" id="KW-1185">Reference proteome</keyword>
<dbReference type="EMBL" id="JAEPQZ010000002">
    <property type="protein sequence ID" value="KAG2184435.1"/>
    <property type="molecule type" value="Genomic_DNA"/>
</dbReference>
<dbReference type="Proteomes" id="UP000654370">
    <property type="component" value="Unassembled WGS sequence"/>
</dbReference>
<organism evidence="2 3">
    <name type="scientific">Mortierella isabellina</name>
    <name type="common">Filamentous fungus</name>
    <name type="synonym">Umbelopsis isabellina</name>
    <dbReference type="NCBI Taxonomy" id="91625"/>
    <lineage>
        <taxon>Eukaryota</taxon>
        <taxon>Fungi</taxon>
        <taxon>Fungi incertae sedis</taxon>
        <taxon>Mucoromycota</taxon>
        <taxon>Mucoromycotina</taxon>
        <taxon>Umbelopsidomycetes</taxon>
        <taxon>Umbelopsidales</taxon>
        <taxon>Umbelopsidaceae</taxon>
        <taxon>Umbelopsis</taxon>
    </lineage>
</organism>
<evidence type="ECO:0000313" key="3">
    <source>
        <dbReference type="Proteomes" id="UP000654370"/>
    </source>
</evidence>
<protein>
    <submittedName>
        <fullName evidence="2">Uncharacterized protein</fullName>
    </submittedName>
</protein>
<name>A0A8H7Q2P7_MORIS</name>
<proteinExistence type="predicted"/>
<evidence type="ECO:0000256" key="1">
    <source>
        <dbReference type="SAM" id="MobiDB-lite"/>
    </source>
</evidence>
<accession>A0A8H7Q2P7</accession>
<comment type="caution">
    <text evidence="2">The sequence shown here is derived from an EMBL/GenBank/DDBJ whole genome shotgun (WGS) entry which is preliminary data.</text>
</comment>
<dbReference type="AlphaFoldDB" id="A0A8H7Q2P7"/>
<feature type="region of interest" description="Disordered" evidence="1">
    <location>
        <begin position="1"/>
        <end position="105"/>
    </location>
</feature>
<dbReference type="OrthoDB" id="2411005at2759"/>
<evidence type="ECO:0000313" key="2">
    <source>
        <dbReference type="EMBL" id="KAG2184435.1"/>
    </source>
</evidence>
<sequence length="161" mass="18618">MFPANDAFAAKAQDVEPSNKSLSDWPDTLAPTTPAPRWRLQTDQEAHESRELLNKLERKMHNASKRSRYGTMTKRINRPQDNASSSDDDDDEEYDAQPQFESNEGLSLLWHQRHQDLDDALHQSKDEDIYVHPCSIKQHHDVAEAYRLVCQLFAKSRDDLT</sequence>